<protein>
    <recommendedName>
        <fullName evidence="5">Transmembrane protein</fullName>
    </recommendedName>
</protein>
<evidence type="ECO:0000256" key="1">
    <source>
        <dbReference type="SAM" id="MobiDB-lite"/>
    </source>
</evidence>
<evidence type="ECO:0000313" key="3">
    <source>
        <dbReference type="EMBL" id="ESL04940.1"/>
    </source>
</evidence>
<proteinExistence type="predicted"/>
<dbReference type="VEuPathDB" id="TriTrypDB:TRSC58_07497"/>
<gene>
    <name evidence="3" type="ORF">TRSC58_07497</name>
</gene>
<keyword evidence="2" id="KW-0472">Membrane</keyword>
<organism evidence="3 4">
    <name type="scientific">Trypanosoma rangeli SC58</name>
    <dbReference type="NCBI Taxonomy" id="429131"/>
    <lineage>
        <taxon>Eukaryota</taxon>
        <taxon>Discoba</taxon>
        <taxon>Euglenozoa</taxon>
        <taxon>Kinetoplastea</taxon>
        <taxon>Metakinetoplastina</taxon>
        <taxon>Trypanosomatida</taxon>
        <taxon>Trypanosomatidae</taxon>
        <taxon>Trypanosoma</taxon>
        <taxon>Herpetosoma</taxon>
    </lineage>
</organism>
<dbReference type="Proteomes" id="UP000031737">
    <property type="component" value="Unassembled WGS sequence"/>
</dbReference>
<keyword evidence="2" id="KW-1133">Transmembrane helix</keyword>
<reference evidence="3 4" key="1">
    <citation type="submission" date="2013-07" db="EMBL/GenBank/DDBJ databases">
        <authorList>
            <person name="Stoco P.H."/>
            <person name="Wagner G."/>
            <person name="Gerber A."/>
            <person name="Zaha A."/>
            <person name="Thompson C."/>
            <person name="Bartholomeu D.C."/>
            <person name="Luckemeyer D.D."/>
            <person name="Bahia D."/>
            <person name="Loreto E."/>
            <person name="Prestes E.B."/>
            <person name="Lima F.M."/>
            <person name="Rodrigues-Luiz G."/>
            <person name="Vallejo G.A."/>
            <person name="Filho J.F."/>
            <person name="Monteiro K.M."/>
            <person name="Tyler K.M."/>
            <person name="de Almeida L.G."/>
            <person name="Ortiz M.F."/>
            <person name="Siervo M.A."/>
            <person name="de Moraes M.H."/>
            <person name="Cunha O.L."/>
            <person name="Mendonca-Neto R."/>
            <person name="Silva R."/>
            <person name="Teixeira S.M."/>
            <person name="Murta S.M."/>
            <person name="Sincero T.C."/>
            <person name="Mendes T.A."/>
            <person name="Urmenyi T.P."/>
            <person name="Silva V.G."/>
            <person name="da Rocha W.D."/>
            <person name="Andersson B."/>
            <person name="Romanha A.J."/>
            <person name="Steindel M."/>
            <person name="de Vasconcelos A.T."/>
            <person name="Grisard E.C."/>
        </authorList>
    </citation>
    <scope>NUCLEOTIDE SEQUENCE [LARGE SCALE GENOMIC DNA]</scope>
    <source>
        <strain evidence="3 4">SC58</strain>
    </source>
</reference>
<evidence type="ECO:0000313" key="4">
    <source>
        <dbReference type="Proteomes" id="UP000031737"/>
    </source>
</evidence>
<name>A0A061ISQ4_TRYRA</name>
<dbReference type="AlphaFoldDB" id="A0A061ISQ4"/>
<evidence type="ECO:0008006" key="5">
    <source>
        <dbReference type="Google" id="ProtNLM"/>
    </source>
</evidence>
<feature type="transmembrane region" description="Helical" evidence="2">
    <location>
        <begin position="36"/>
        <end position="57"/>
    </location>
</feature>
<feature type="compositionally biased region" description="Basic and acidic residues" evidence="1">
    <location>
        <begin position="1"/>
        <end position="10"/>
    </location>
</feature>
<sequence length="98" mass="11180">MHVRVRDGTAKRMGNTTASQALPSESSKMSFFFPSFFPSFLLLNFYFLFCCCCFFFVDCPFSRGLYFSLSPPTLLQLMARLRVRQIPVAAVGSTRLKK</sequence>
<comment type="caution">
    <text evidence="3">The sequence shown here is derived from an EMBL/GenBank/DDBJ whole genome shotgun (WGS) entry which is preliminary data.</text>
</comment>
<feature type="region of interest" description="Disordered" evidence="1">
    <location>
        <begin position="1"/>
        <end position="25"/>
    </location>
</feature>
<dbReference type="EMBL" id="AUPL01007875">
    <property type="protein sequence ID" value="ESL04940.1"/>
    <property type="molecule type" value="Genomic_DNA"/>
</dbReference>
<accession>A0A061ISQ4</accession>
<evidence type="ECO:0000256" key="2">
    <source>
        <dbReference type="SAM" id="Phobius"/>
    </source>
</evidence>
<keyword evidence="4" id="KW-1185">Reference proteome</keyword>
<keyword evidence="2" id="KW-0812">Transmembrane</keyword>